<proteinExistence type="predicted"/>
<feature type="region of interest" description="Disordered" evidence="1">
    <location>
        <begin position="32"/>
        <end position="52"/>
    </location>
</feature>
<keyword evidence="3" id="KW-1185">Reference proteome</keyword>
<dbReference type="EMBL" id="FO082274">
    <property type="protein sequence ID" value="CCO16760.1"/>
    <property type="molecule type" value="Genomic_DNA"/>
</dbReference>
<dbReference type="KEGG" id="bpg:Bathy05g00740"/>
<protein>
    <submittedName>
        <fullName evidence="2">Uncharacterized protein</fullName>
    </submittedName>
</protein>
<sequence length="121" mass="13676">MLRRDIFFCARSSSKSSSSSSSSSILVRRKVLRASGESNEEDNTNHKRRRQRRPIEEMYNYFTKPVKCNECFGYNRRVCAHCQGRGKMTDQLLRMVMMMTIAAVDALAAGTCVATRATGPV</sequence>
<dbReference type="AlphaFoldDB" id="K8EWA2"/>
<dbReference type="Proteomes" id="UP000198341">
    <property type="component" value="Chromosome 5"/>
</dbReference>
<reference evidence="2 3" key="1">
    <citation type="submission" date="2011-10" db="EMBL/GenBank/DDBJ databases">
        <authorList>
            <person name="Genoscope - CEA"/>
        </authorList>
    </citation>
    <scope>NUCLEOTIDE SEQUENCE [LARGE SCALE GENOMIC DNA]</scope>
    <source>
        <strain evidence="2 3">RCC 1105</strain>
    </source>
</reference>
<dbReference type="SUPFAM" id="SSF57938">
    <property type="entry name" value="DnaJ/Hsp40 cysteine-rich domain"/>
    <property type="match status" value="1"/>
</dbReference>
<dbReference type="InterPro" id="IPR036410">
    <property type="entry name" value="HSP_DnaJ_Cys-rich_dom_sf"/>
</dbReference>
<evidence type="ECO:0000313" key="3">
    <source>
        <dbReference type="Proteomes" id="UP000198341"/>
    </source>
</evidence>
<dbReference type="GeneID" id="19015578"/>
<name>K8EWA2_9CHLO</name>
<organism evidence="2 3">
    <name type="scientific">Bathycoccus prasinos</name>
    <dbReference type="NCBI Taxonomy" id="41875"/>
    <lineage>
        <taxon>Eukaryota</taxon>
        <taxon>Viridiplantae</taxon>
        <taxon>Chlorophyta</taxon>
        <taxon>Mamiellophyceae</taxon>
        <taxon>Mamiellales</taxon>
        <taxon>Bathycoccaceae</taxon>
        <taxon>Bathycoccus</taxon>
    </lineage>
</organism>
<evidence type="ECO:0000256" key="1">
    <source>
        <dbReference type="SAM" id="MobiDB-lite"/>
    </source>
</evidence>
<evidence type="ECO:0000313" key="2">
    <source>
        <dbReference type="EMBL" id="CCO16760.1"/>
    </source>
</evidence>
<gene>
    <name evidence="2" type="ORF">Bathy05g00740</name>
</gene>
<dbReference type="RefSeq" id="XP_007513202.1">
    <property type="nucleotide sequence ID" value="XM_007513140.1"/>
</dbReference>
<accession>K8EWA2</accession>